<dbReference type="Proteomes" id="UP001220324">
    <property type="component" value="Unassembled WGS sequence"/>
</dbReference>
<dbReference type="AlphaFoldDB" id="A0AAD6CHF8"/>
<sequence length="63" mass="6747">MKSSSLTQIITFAILTGATPSTARSLVPRGHFYLLNEATGDCNPPWAYLASSEPSLPGFNCED</sequence>
<protein>
    <submittedName>
        <fullName evidence="1">Uncharacterized protein</fullName>
    </submittedName>
</protein>
<accession>A0AAD6CHF8</accession>
<dbReference type="EMBL" id="JAQIZZ010000011">
    <property type="protein sequence ID" value="KAJ5522917.1"/>
    <property type="molecule type" value="Genomic_DNA"/>
</dbReference>
<proteinExistence type="predicted"/>
<comment type="caution">
    <text evidence="1">The sequence shown here is derived from an EMBL/GenBank/DDBJ whole genome shotgun (WGS) entry which is preliminary data.</text>
</comment>
<name>A0AAD6CHF8_9EURO</name>
<gene>
    <name evidence="1" type="ORF">N7494_013231</name>
</gene>
<organism evidence="1 2">
    <name type="scientific">Penicillium frequentans</name>
    <dbReference type="NCBI Taxonomy" id="3151616"/>
    <lineage>
        <taxon>Eukaryota</taxon>
        <taxon>Fungi</taxon>
        <taxon>Dikarya</taxon>
        <taxon>Ascomycota</taxon>
        <taxon>Pezizomycotina</taxon>
        <taxon>Eurotiomycetes</taxon>
        <taxon>Eurotiomycetidae</taxon>
        <taxon>Eurotiales</taxon>
        <taxon>Aspergillaceae</taxon>
        <taxon>Penicillium</taxon>
    </lineage>
</organism>
<reference evidence="1 2" key="1">
    <citation type="journal article" date="2023" name="IMA Fungus">
        <title>Comparative genomic study of the Penicillium genus elucidates a diverse pangenome and 15 lateral gene transfer events.</title>
        <authorList>
            <person name="Petersen C."/>
            <person name="Sorensen T."/>
            <person name="Nielsen M.R."/>
            <person name="Sondergaard T.E."/>
            <person name="Sorensen J.L."/>
            <person name="Fitzpatrick D.A."/>
            <person name="Frisvad J.C."/>
            <person name="Nielsen K.L."/>
        </authorList>
    </citation>
    <scope>NUCLEOTIDE SEQUENCE [LARGE SCALE GENOMIC DNA]</scope>
    <source>
        <strain evidence="1 2">IBT 35679</strain>
    </source>
</reference>
<keyword evidence="2" id="KW-1185">Reference proteome</keyword>
<evidence type="ECO:0000313" key="2">
    <source>
        <dbReference type="Proteomes" id="UP001220324"/>
    </source>
</evidence>
<evidence type="ECO:0000313" key="1">
    <source>
        <dbReference type="EMBL" id="KAJ5522917.1"/>
    </source>
</evidence>